<evidence type="ECO:0000313" key="1">
    <source>
        <dbReference type="EMBL" id="DAF87939.1"/>
    </source>
</evidence>
<dbReference type="Pfam" id="PF08813">
    <property type="entry name" value="Phage_tail_3"/>
    <property type="match status" value="1"/>
</dbReference>
<name>A0A8S5U0G9_9CAUD</name>
<dbReference type="Gene3D" id="4.10.410.40">
    <property type="match status" value="1"/>
</dbReference>
<dbReference type="EMBL" id="BK015974">
    <property type="protein sequence ID" value="DAF87939.1"/>
    <property type="molecule type" value="Genomic_DNA"/>
</dbReference>
<organism evidence="1">
    <name type="scientific">Siphoviridae sp. ctNEy24</name>
    <dbReference type="NCBI Taxonomy" id="2825466"/>
    <lineage>
        <taxon>Viruses</taxon>
        <taxon>Duplodnaviria</taxon>
        <taxon>Heunggongvirae</taxon>
        <taxon>Uroviricota</taxon>
        <taxon>Caudoviricetes</taxon>
    </lineage>
</organism>
<protein>
    <submittedName>
        <fullName evidence="1">Tail tube protein</fullName>
    </submittedName>
</protein>
<proteinExistence type="predicted"/>
<reference evidence="1" key="1">
    <citation type="journal article" date="2021" name="Proc. Natl. Acad. Sci. U.S.A.">
        <title>A Catalog of Tens of Thousands of Viruses from Human Metagenomes Reveals Hidden Associations with Chronic Diseases.</title>
        <authorList>
            <person name="Tisza M.J."/>
            <person name="Buck C.B."/>
        </authorList>
    </citation>
    <scope>NUCLEOTIDE SEQUENCE</scope>
    <source>
        <strain evidence="1">CtNEy24</strain>
    </source>
</reference>
<sequence>MATISKGIKLSYKEASGSDYTELTNLQEIPDLGGEAEAIEITVLSDAAHMYTDGILNYGDSLAFKFLYDKTQFTTLNGLSGSISWKVELPDGATCSFTGTSSVKLDSVGVNAALTYELSIKPNSAMAWA</sequence>
<dbReference type="InterPro" id="IPR014918">
    <property type="entry name" value="Phage_tail_3"/>
</dbReference>
<accession>A0A8S5U0G9</accession>